<dbReference type="Pfam" id="PF13585">
    <property type="entry name" value="CHU_C"/>
    <property type="match status" value="1"/>
</dbReference>
<dbReference type="InterPro" id="IPR026341">
    <property type="entry name" value="T9SS_type_B"/>
</dbReference>
<keyword evidence="4" id="KW-1185">Reference proteome</keyword>
<name>A0ABU1TJV9_9FLAO</name>
<feature type="signal peptide" evidence="1">
    <location>
        <begin position="1"/>
        <end position="22"/>
    </location>
</feature>
<protein>
    <submittedName>
        <fullName evidence="3">Gliding motility-associated-like protein</fullName>
    </submittedName>
</protein>
<dbReference type="RefSeq" id="WP_310023608.1">
    <property type="nucleotide sequence ID" value="NZ_JAVDVI010000001.1"/>
</dbReference>
<proteinExistence type="predicted"/>
<feature type="chain" id="PRO_5047139831" evidence="1">
    <location>
        <begin position="23"/>
        <end position="1359"/>
    </location>
</feature>
<dbReference type="Pfam" id="PF19081">
    <property type="entry name" value="Ig_7"/>
    <property type="match status" value="2"/>
</dbReference>
<organism evidence="3 4">
    <name type="scientific">Flavobacterium arsenatis</name>
    <dbReference type="NCBI Taxonomy" id="1484332"/>
    <lineage>
        <taxon>Bacteria</taxon>
        <taxon>Pseudomonadati</taxon>
        <taxon>Bacteroidota</taxon>
        <taxon>Flavobacteriia</taxon>
        <taxon>Flavobacteriales</taxon>
        <taxon>Flavobacteriaceae</taxon>
        <taxon>Flavobacterium</taxon>
    </lineage>
</organism>
<evidence type="ECO:0000313" key="3">
    <source>
        <dbReference type="EMBL" id="MDR6966153.1"/>
    </source>
</evidence>
<gene>
    <name evidence="3" type="ORF">J2X31_000146</name>
</gene>
<comment type="caution">
    <text evidence="3">The sequence shown here is derived from an EMBL/GenBank/DDBJ whole genome shotgun (WGS) entry which is preliminary data.</text>
</comment>
<dbReference type="InterPro" id="IPR013783">
    <property type="entry name" value="Ig-like_fold"/>
</dbReference>
<accession>A0ABU1TJV9</accession>
<dbReference type="Gene3D" id="2.60.40.10">
    <property type="entry name" value="Immunoglobulins"/>
    <property type="match status" value="1"/>
</dbReference>
<reference evidence="3 4" key="1">
    <citation type="submission" date="2023-07" db="EMBL/GenBank/DDBJ databases">
        <title>Sorghum-associated microbial communities from plants grown in Nebraska, USA.</title>
        <authorList>
            <person name="Schachtman D."/>
        </authorList>
    </citation>
    <scope>NUCLEOTIDE SEQUENCE [LARGE SCALE GENOMIC DNA]</scope>
    <source>
        <strain evidence="3 4">3773</strain>
    </source>
</reference>
<dbReference type="InterPro" id="IPR036278">
    <property type="entry name" value="Sialidase_sf"/>
</dbReference>
<evidence type="ECO:0000256" key="1">
    <source>
        <dbReference type="SAM" id="SignalP"/>
    </source>
</evidence>
<dbReference type="SUPFAM" id="SSF50939">
    <property type="entry name" value="Sialidases"/>
    <property type="match status" value="1"/>
</dbReference>
<dbReference type="EMBL" id="JAVDVI010000001">
    <property type="protein sequence ID" value="MDR6966153.1"/>
    <property type="molecule type" value="Genomic_DNA"/>
</dbReference>
<feature type="domain" description="Ig-like" evidence="2">
    <location>
        <begin position="962"/>
        <end position="1033"/>
    </location>
</feature>
<sequence>MTNNLRNCLVFFILLFSVALNAQENCNNGIDDDGDGLIDLNDPECVCGGNTIIPSIIPNPSFEFYTTCPTMESEAELSQLDYAIPWIQSTNATSDYFNNCGWVAGALIDAGLNDFPDGEAAVGGIYMSGWREYIGTTLLSTMTAGTNYQLTFNVTAVCMDDIGNSTGYNINIMQPVNITLYGCTNGNNLPLPTYAAPSVFDPTWIEIGYVTFTPEQSWHQLTINFTPTVNINAIMLGAPAVLPTSYPVWRSPEQNLCIPYFAYDNLLLNDASMFNVNISQTGSYCGNDLVLLSHIENNSITDPTYQWYKDGVAIVGATDASYNVPTELENIGRYNVKVSTLSSCFISTDEYIDLTVLNTDIDAIATPTCVNTGTITIQTPGDAYSFDSGLTWTTNPVLENLTPGNYYIRIKNDNGCMMYKRVTVPEILSPAPTFTMVQPDCGPNGSITITSVAYEYSFDNGVTWTTDPTATGLLPGNYRVRTRDINGCRSHFAIAVLNTNTFYLPPPERIVTHPSCGVGGTITFTTPAMEYSIDNGLTWSSYPLFENLSAGIYYLKIKNEAGCVSGLLAVGLYHVYLSAPLYSIVKPNCPTENGTGITITINTPAAEYSFDNGVTWTTNPVATNLTANTTYSLKIKNSLGCISITASVNTGNQNILPSAPLYTAIQPIDCTTPLGTITISTPAVQYSFDNGVSWVTNNTQTNLPSGIYNLKIKLSANGCPSYPAVAVIQSPPDAPSPPPIAISQPPSCTNPFGFITVTNIADLYSFDNGLTYSTNPVSPPLSPGIYQVRIKIGLCESSPTIAVVDSLINPNPPTLTLTQPNCNNPNGTITVDTPASEYSFDNGTTWTTDATLNNVVPTTYFIKIKDVIGCVSEATMATLIPFTTIIPSPNATPQAFCIQQNATLADVVVNGIDLKWYDAQIDGTLLPSTTLLGNSVYYVSQTVDGCESDRISVAISLQNTPAPTGLSPQTFCANQNATLNELIVNGSSIQIYDSPINGNLLPTTTLLQDGFTYYLSQTLNGCESVQRLAINVVLIDELPANDYSDLVCDDLNDGDETIDLRVYEEDIIANSTAYTFSYYDSFSGAENELASALVDEQDYLLNLGQNTVYVRVVFNNLCHTVVELNLNLISSPFIDMKDTYYICENGFTTLTANAGFDSYTWSTGETTRAITVTQARTYSVTVTKNHGTVICSSTKTTTVELSNKATIVEIETLDWTSYDNAITVIVDGLGDYEYSLDGIHFQSSNQFFGLPNGEYTVYVNDIKGCGVAEEDVYLLMYPKFFTPNGDSYNDVWGIKFHENEPNLKVHIFDRYGKFIKQLTNREAYWDGTYNGEMLPSTDYWFVVIRENGKEHRGHFSLKR</sequence>
<dbReference type="InterPro" id="IPR044023">
    <property type="entry name" value="Ig_7"/>
</dbReference>
<keyword evidence="1" id="KW-0732">Signal</keyword>
<feature type="domain" description="Ig-like" evidence="2">
    <location>
        <begin position="890"/>
        <end position="955"/>
    </location>
</feature>
<dbReference type="SUPFAM" id="SSF110296">
    <property type="entry name" value="Oligoxyloglucan reducing end-specific cellobiohydrolase"/>
    <property type="match status" value="1"/>
</dbReference>
<dbReference type="Proteomes" id="UP001255185">
    <property type="component" value="Unassembled WGS sequence"/>
</dbReference>
<evidence type="ECO:0000313" key="4">
    <source>
        <dbReference type="Proteomes" id="UP001255185"/>
    </source>
</evidence>
<dbReference type="NCBIfam" id="TIGR04131">
    <property type="entry name" value="Bac_Flav_CTERM"/>
    <property type="match status" value="1"/>
</dbReference>
<evidence type="ECO:0000259" key="2">
    <source>
        <dbReference type="Pfam" id="PF19081"/>
    </source>
</evidence>